<dbReference type="PANTHER" id="PTHR46429">
    <property type="entry name" value="23S RRNA (GUANOSINE-2'-O-)-METHYLTRANSFERASE RLMB"/>
    <property type="match status" value="1"/>
</dbReference>
<dbReference type="NCBIfam" id="TIGR00186">
    <property type="entry name" value="rRNA_methyl_3"/>
    <property type="match status" value="1"/>
</dbReference>
<accession>A0A6J7JEK7</accession>
<dbReference type="CDD" id="cd18103">
    <property type="entry name" value="SpoU-like_RlmB"/>
    <property type="match status" value="1"/>
</dbReference>
<dbReference type="GO" id="GO:0006396">
    <property type="term" value="P:RNA processing"/>
    <property type="evidence" value="ECO:0007669"/>
    <property type="project" value="InterPro"/>
</dbReference>
<dbReference type="GO" id="GO:0005829">
    <property type="term" value="C:cytosol"/>
    <property type="evidence" value="ECO:0007669"/>
    <property type="project" value="TreeGrafter"/>
</dbReference>
<dbReference type="SUPFAM" id="SSF75217">
    <property type="entry name" value="alpha/beta knot"/>
    <property type="match status" value="1"/>
</dbReference>
<gene>
    <name evidence="4" type="ORF">UFOPK3564_02959</name>
</gene>
<evidence type="ECO:0000256" key="2">
    <source>
        <dbReference type="ARBA" id="ARBA00022679"/>
    </source>
</evidence>
<keyword evidence="2" id="KW-0808">Transferase</keyword>
<dbReference type="Gene3D" id="3.40.1280.10">
    <property type="match status" value="1"/>
</dbReference>
<dbReference type="InterPro" id="IPR029028">
    <property type="entry name" value="Alpha/beta_knot_MTases"/>
</dbReference>
<name>A0A6J7JEK7_9ZZZZ</name>
<dbReference type="Pfam" id="PF00588">
    <property type="entry name" value="SpoU_methylase"/>
    <property type="match status" value="1"/>
</dbReference>
<keyword evidence="1" id="KW-0489">Methyltransferase</keyword>
<dbReference type="GO" id="GO:0008173">
    <property type="term" value="F:RNA methyltransferase activity"/>
    <property type="evidence" value="ECO:0007669"/>
    <property type="project" value="InterPro"/>
</dbReference>
<dbReference type="GO" id="GO:0032259">
    <property type="term" value="P:methylation"/>
    <property type="evidence" value="ECO:0007669"/>
    <property type="project" value="UniProtKB-KW"/>
</dbReference>
<dbReference type="AlphaFoldDB" id="A0A6J7JEK7"/>
<proteinExistence type="predicted"/>
<feature type="domain" description="tRNA/rRNA methyltransferase SpoU type" evidence="3">
    <location>
        <begin position="64"/>
        <end position="206"/>
    </location>
</feature>
<dbReference type="EMBL" id="CAFBMK010000247">
    <property type="protein sequence ID" value="CAB4941177.1"/>
    <property type="molecule type" value="Genomic_DNA"/>
</dbReference>
<protein>
    <submittedName>
        <fullName evidence="4">Unannotated protein</fullName>
    </submittedName>
</protein>
<evidence type="ECO:0000259" key="3">
    <source>
        <dbReference type="Pfam" id="PF00588"/>
    </source>
</evidence>
<evidence type="ECO:0000256" key="1">
    <source>
        <dbReference type="ARBA" id="ARBA00022603"/>
    </source>
</evidence>
<dbReference type="InterPro" id="IPR001537">
    <property type="entry name" value="SpoU_MeTrfase"/>
</dbReference>
<dbReference type="PANTHER" id="PTHR46429:SF1">
    <property type="entry name" value="23S RRNA (GUANOSINE-2'-O-)-METHYLTRANSFERASE RLMB"/>
    <property type="match status" value="1"/>
</dbReference>
<organism evidence="4">
    <name type="scientific">freshwater metagenome</name>
    <dbReference type="NCBI Taxonomy" id="449393"/>
    <lineage>
        <taxon>unclassified sequences</taxon>
        <taxon>metagenomes</taxon>
        <taxon>ecological metagenomes</taxon>
    </lineage>
</organism>
<evidence type="ECO:0000313" key="4">
    <source>
        <dbReference type="EMBL" id="CAB4941177.1"/>
    </source>
</evidence>
<dbReference type="GO" id="GO:0003723">
    <property type="term" value="F:RNA binding"/>
    <property type="evidence" value="ECO:0007669"/>
    <property type="project" value="InterPro"/>
</dbReference>
<dbReference type="InterPro" id="IPR029026">
    <property type="entry name" value="tRNA_m1G_MTases_N"/>
</dbReference>
<reference evidence="4" key="1">
    <citation type="submission" date="2020-05" db="EMBL/GenBank/DDBJ databases">
        <authorList>
            <person name="Chiriac C."/>
            <person name="Salcher M."/>
            <person name="Ghai R."/>
            <person name="Kavagutti S V."/>
        </authorList>
    </citation>
    <scope>NUCLEOTIDE SEQUENCE</scope>
</reference>
<dbReference type="InterPro" id="IPR004441">
    <property type="entry name" value="rRNA_MeTrfase_TrmH"/>
</dbReference>
<sequence length="219" mass="22566">MRALWATTATVEAEEWLEGQDVRPASADELAALCGSPDHQGVVAAVDPYPYVELAELLAVPSPLIVALDEVQDPQNLGAIARTAECVGATGMIICRHRAAEVTPAAVKASAGATEHLPIVQARNLADALAEAKAADAWVYGAAGREAGAVPYTQPDYTGGMVLVMGAEGTGLRPRVASSCDALVALPLRGRLDSLNVGAASAALLYAILQGRDRVDNGT</sequence>